<accession>C5AZZ3</accession>
<organism evidence="2 3">
    <name type="scientific">Methylorubrum extorquens (strain ATCC 14718 / DSM 1338 / JCM 2805 / NCIMB 9133 / AM1)</name>
    <name type="common">Methylobacterium extorquens</name>
    <dbReference type="NCBI Taxonomy" id="272630"/>
    <lineage>
        <taxon>Bacteria</taxon>
        <taxon>Pseudomonadati</taxon>
        <taxon>Pseudomonadota</taxon>
        <taxon>Alphaproteobacteria</taxon>
        <taxon>Hyphomicrobiales</taxon>
        <taxon>Methylobacteriaceae</taxon>
        <taxon>Methylorubrum</taxon>
    </lineage>
</organism>
<keyword evidence="3" id="KW-1185">Reference proteome</keyword>
<proteinExistence type="predicted"/>
<reference evidence="2 3" key="1">
    <citation type="journal article" date="2009" name="PLoS ONE">
        <title>Methylobacterium genome sequences: a reference blueprint to investigate microbial metabolism of C1 compounds from natural and industrial sources.</title>
        <authorList>
            <person name="Vuilleumier S."/>
            <person name="Chistoserdova L."/>
            <person name="Lee M.-C."/>
            <person name="Bringel F."/>
            <person name="Lajus A."/>
            <person name="Zhou Y."/>
            <person name="Gourion B."/>
            <person name="Barbe V."/>
            <person name="Chang J."/>
            <person name="Cruveiller S."/>
            <person name="Dossat C."/>
            <person name="Gillett W."/>
            <person name="Gruffaz C."/>
            <person name="Haugen E."/>
            <person name="Hourcade E."/>
            <person name="Levy R."/>
            <person name="Mangenot S."/>
            <person name="Muller E."/>
            <person name="Nadalig T."/>
            <person name="Pagni M."/>
            <person name="Penny C."/>
            <person name="Peyraud R."/>
            <person name="Robinson D.G."/>
            <person name="Roche D."/>
            <person name="Rouy Z."/>
            <person name="Saenampechek C."/>
            <person name="Salvignol G."/>
            <person name="Vallenet D."/>
            <person name="Wu Z."/>
            <person name="Marx C.J."/>
            <person name="Vorholt J.A."/>
            <person name="Olson M.V."/>
            <person name="Kaul R."/>
            <person name="Weissenbach J."/>
            <person name="Medigue C."/>
            <person name="Lidstrom M.E."/>
        </authorList>
    </citation>
    <scope>NUCLEOTIDE SEQUENCE [LARGE SCALE GENOMIC DNA]</scope>
    <source>
        <strain evidence="3">ATCC 14718 / DSM 1338 / JCM 2805 / NCIMB 9133 / AM1</strain>
    </source>
</reference>
<evidence type="ECO:0000256" key="1">
    <source>
        <dbReference type="SAM" id="MobiDB-lite"/>
    </source>
</evidence>
<protein>
    <submittedName>
        <fullName evidence="2">Uncharacterized protein</fullName>
    </submittedName>
</protein>
<feature type="region of interest" description="Disordered" evidence="1">
    <location>
        <begin position="101"/>
        <end position="130"/>
    </location>
</feature>
<evidence type="ECO:0000313" key="3">
    <source>
        <dbReference type="Proteomes" id="UP000009081"/>
    </source>
</evidence>
<dbReference type="OrthoDB" id="7997982at2"/>
<dbReference type="KEGG" id="mea:Mex_1p3823"/>
<dbReference type="AlphaFoldDB" id="C5AZZ3"/>
<gene>
    <name evidence="2" type="ordered locus">MexAM1_META1p3823</name>
</gene>
<sequence length="130" mass="14568">MSAGRVPMPARPLRSARYRVFQHRFAPGLCCAVREGLLTPYFVHAHAWSFGTEVSEDRSLPFGFQPHPAREATAAFGCYLFHHPCETLSPRYSRTWAAHAQDSRAFAGDTDPRRRLTTGRRGRVAPDQGA</sequence>
<name>C5AZZ3_METEA</name>
<dbReference type="Proteomes" id="UP000009081">
    <property type="component" value="Chromosome"/>
</dbReference>
<dbReference type="HOGENOM" id="CLU_1935557_0_0_5"/>
<evidence type="ECO:0000313" key="2">
    <source>
        <dbReference type="EMBL" id="ACS41517.1"/>
    </source>
</evidence>
<dbReference type="eggNOG" id="ENOG50310IW">
    <property type="taxonomic scope" value="Bacteria"/>
</dbReference>
<dbReference type="EMBL" id="CP001510">
    <property type="protein sequence ID" value="ACS41517.1"/>
    <property type="molecule type" value="Genomic_DNA"/>
</dbReference>